<evidence type="ECO:0000313" key="2">
    <source>
        <dbReference type="Proteomes" id="UP000276282"/>
    </source>
</evidence>
<dbReference type="AlphaFoldDB" id="A0A495PZQ7"/>
<name>A0A495PZQ7_9FLAO</name>
<dbReference type="InterPro" id="IPR038396">
    <property type="entry name" value="SpoIIAA-like_sf"/>
</dbReference>
<keyword evidence="2" id="KW-1185">Reference proteome</keyword>
<dbReference type="Proteomes" id="UP000276282">
    <property type="component" value="Unassembled WGS sequence"/>
</dbReference>
<dbReference type="InterPro" id="IPR021866">
    <property type="entry name" value="SpoIIAA-like"/>
</dbReference>
<evidence type="ECO:0000313" key="1">
    <source>
        <dbReference type="EMBL" id="RKS56008.1"/>
    </source>
</evidence>
<dbReference type="RefSeq" id="WP_121344748.1">
    <property type="nucleotide sequence ID" value="NZ_RBLG01000001.1"/>
</dbReference>
<reference evidence="1 2" key="1">
    <citation type="submission" date="2018-10" db="EMBL/GenBank/DDBJ databases">
        <title>Genomic Encyclopedia of Archaeal and Bacterial Type Strains, Phase II (KMG-II): from individual species to whole genera.</title>
        <authorList>
            <person name="Goeker M."/>
        </authorList>
    </citation>
    <scope>NUCLEOTIDE SEQUENCE [LARGE SCALE GENOMIC DNA]</scope>
    <source>
        <strain evidence="1 2">DSM 19839</strain>
    </source>
</reference>
<dbReference type="InterPro" id="IPR036513">
    <property type="entry name" value="STAS_dom_sf"/>
</dbReference>
<dbReference type="Pfam" id="PF11964">
    <property type="entry name" value="SpoIIAA-like"/>
    <property type="match status" value="1"/>
</dbReference>
<gene>
    <name evidence="1" type="ORF">BC962_0983</name>
</gene>
<dbReference type="Gene3D" id="3.40.50.10600">
    <property type="entry name" value="SpoIIaa-like domains"/>
    <property type="match status" value="1"/>
</dbReference>
<protein>
    <submittedName>
        <fullName evidence="1">SpoIIAA-like protein</fullName>
    </submittedName>
</protein>
<dbReference type="SUPFAM" id="SSF52091">
    <property type="entry name" value="SpoIIaa-like"/>
    <property type="match status" value="1"/>
</dbReference>
<sequence>MISTFELSNHVVGLIIDKDIEEGNLEDIHEIILERISEFGKINIFCEIAKGHDVAFLCLIDELKFKYENSSNINKFAIVTDLTWLRAAMNINHLIVHTDIRPFEIKDRMQAIQWISE</sequence>
<organism evidence="1 2">
    <name type="scientific">Gillisia mitskevichiae</name>
    <dbReference type="NCBI Taxonomy" id="270921"/>
    <lineage>
        <taxon>Bacteria</taxon>
        <taxon>Pseudomonadati</taxon>
        <taxon>Bacteroidota</taxon>
        <taxon>Flavobacteriia</taxon>
        <taxon>Flavobacteriales</taxon>
        <taxon>Flavobacteriaceae</taxon>
        <taxon>Gillisia</taxon>
    </lineage>
</organism>
<dbReference type="EMBL" id="RBLG01000001">
    <property type="protein sequence ID" value="RKS56008.1"/>
    <property type="molecule type" value="Genomic_DNA"/>
</dbReference>
<proteinExistence type="predicted"/>
<accession>A0A495PZQ7</accession>
<comment type="caution">
    <text evidence="1">The sequence shown here is derived from an EMBL/GenBank/DDBJ whole genome shotgun (WGS) entry which is preliminary data.</text>
</comment>
<dbReference type="OrthoDB" id="1442608at2"/>